<dbReference type="OMA" id="GCYPEKY"/>
<evidence type="ECO:0000313" key="11">
    <source>
        <dbReference type="Proteomes" id="UP000000311"/>
    </source>
</evidence>
<feature type="domain" description="Rab-GAP TBC" evidence="9">
    <location>
        <begin position="377"/>
        <end position="553"/>
    </location>
</feature>
<evidence type="ECO:0000256" key="3">
    <source>
        <dbReference type="ARBA" id="ARBA00022490"/>
    </source>
</evidence>
<evidence type="ECO:0000256" key="4">
    <source>
        <dbReference type="ARBA" id="ARBA00022574"/>
    </source>
</evidence>
<evidence type="ECO:0000256" key="1">
    <source>
        <dbReference type="ARBA" id="ARBA00004138"/>
    </source>
</evidence>
<keyword evidence="8" id="KW-0966">Cell projection</keyword>
<keyword evidence="7" id="KW-0206">Cytoskeleton</keyword>
<keyword evidence="4" id="KW-0853">WD repeat</keyword>
<dbReference type="SUPFAM" id="SSF47923">
    <property type="entry name" value="Ypt/Rab-GAP domain of gyp1p"/>
    <property type="match status" value="1"/>
</dbReference>
<accession>E2AET4</accession>
<dbReference type="InterPro" id="IPR015943">
    <property type="entry name" value="WD40/YVTN_repeat-like_dom_sf"/>
</dbReference>
<dbReference type="InParanoid" id="E2AET4"/>
<organism evidence="11">
    <name type="scientific">Camponotus floridanus</name>
    <name type="common">Florida carpenter ant</name>
    <dbReference type="NCBI Taxonomy" id="104421"/>
    <lineage>
        <taxon>Eukaryota</taxon>
        <taxon>Metazoa</taxon>
        <taxon>Ecdysozoa</taxon>
        <taxon>Arthropoda</taxon>
        <taxon>Hexapoda</taxon>
        <taxon>Insecta</taxon>
        <taxon>Pterygota</taxon>
        <taxon>Neoptera</taxon>
        <taxon>Endopterygota</taxon>
        <taxon>Hymenoptera</taxon>
        <taxon>Apocrita</taxon>
        <taxon>Aculeata</taxon>
        <taxon>Formicoidea</taxon>
        <taxon>Formicidae</taxon>
        <taxon>Formicinae</taxon>
        <taxon>Camponotus</taxon>
    </lineage>
</organism>
<protein>
    <submittedName>
        <fullName evidence="10">WD repeat-containing protein 67</fullName>
    </submittedName>
</protein>
<dbReference type="PANTHER" id="PTHR19853:SF1">
    <property type="entry name" value="TBC1 DOMAIN FAMILY MEMBER 31"/>
    <property type="match status" value="1"/>
</dbReference>
<evidence type="ECO:0000256" key="5">
    <source>
        <dbReference type="ARBA" id="ARBA00022737"/>
    </source>
</evidence>
<proteinExistence type="predicted"/>
<comment type="subcellular location">
    <subcellularLocation>
        <location evidence="1">Cell projection</location>
        <location evidence="1">Cilium</location>
    </subcellularLocation>
    <subcellularLocation>
        <location evidence="2">Cytoplasm</location>
        <location evidence="2">Cytoskeleton</location>
        <location evidence="2">Microtubule organizing center</location>
        <location evidence="2">Centrosome</location>
    </subcellularLocation>
</comment>
<evidence type="ECO:0000259" key="9">
    <source>
        <dbReference type="PROSITE" id="PS50086"/>
    </source>
</evidence>
<name>E2AET4_CAMFO</name>
<dbReference type="Pfam" id="PF00566">
    <property type="entry name" value="RabGAP-TBC"/>
    <property type="match status" value="1"/>
</dbReference>
<reference evidence="10 11" key="1">
    <citation type="journal article" date="2010" name="Science">
        <title>Genomic comparison of the ants Camponotus floridanus and Harpegnathos saltator.</title>
        <authorList>
            <person name="Bonasio R."/>
            <person name="Zhang G."/>
            <person name="Ye C."/>
            <person name="Mutti N.S."/>
            <person name="Fang X."/>
            <person name="Qin N."/>
            <person name="Donahue G."/>
            <person name="Yang P."/>
            <person name="Li Q."/>
            <person name="Li C."/>
            <person name="Zhang P."/>
            <person name="Huang Z."/>
            <person name="Berger S.L."/>
            <person name="Reinberg D."/>
            <person name="Wang J."/>
            <person name="Liebig J."/>
        </authorList>
    </citation>
    <scope>NUCLEOTIDE SEQUENCE [LARGE SCALE GENOMIC DNA]</scope>
    <source>
        <strain evidence="11">C129</strain>
    </source>
</reference>
<evidence type="ECO:0000313" key="10">
    <source>
        <dbReference type="EMBL" id="EFN68061.1"/>
    </source>
</evidence>
<evidence type="ECO:0000256" key="8">
    <source>
        <dbReference type="ARBA" id="ARBA00023273"/>
    </source>
</evidence>
<evidence type="ECO:0000256" key="2">
    <source>
        <dbReference type="ARBA" id="ARBA00004300"/>
    </source>
</evidence>
<dbReference type="InterPro" id="IPR035969">
    <property type="entry name" value="Rab-GAP_TBC_sf"/>
</dbReference>
<keyword evidence="6" id="KW-0175">Coiled coil</keyword>
<dbReference type="Proteomes" id="UP000000311">
    <property type="component" value="Unassembled WGS sequence"/>
</dbReference>
<dbReference type="InterPro" id="IPR051570">
    <property type="entry name" value="TBC1_cilium_biogenesis"/>
</dbReference>
<dbReference type="PANTHER" id="PTHR19853">
    <property type="entry name" value="WD REPEAT CONTAINING PROTEIN 3 WDR3"/>
    <property type="match status" value="1"/>
</dbReference>
<dbReference type="FunCoup" id="E2AET4">
    <property type="interactions" value="67"/>
</dbReference>
<sequence length="699" mass="80399">MHSGWNKLIKSNDSFRYEPRASVEKRYCTARLGFTQMSFDYDEEYLIAVDTKGYLHCVELSDEIPCYKVFGKVGRSTFLAFNPVSEGEILIGLDTGDIKIWKLHADVNEFCLLSGHRLAATHVSFYRNYCLTGSRNEVIIWDLRSYSKAHQLKVDVKNAVIKKAAFSNAGHIVVLYLNDTMQAWTLEQLHRDIKIDTSTFGVRYIKDFVFTRDARAMIMAGAGSISVLNTYDWSLLKKLQLSKNFAEARQLSVVPYPLDGGANKIVAFLSSKCTLQFCDINESNFLHTSISIDRVKKFAISSAGRYVAYIDQEGCLNITYADKIISRKLFSHQPRKPSEPRRLQAHKISDHLECVRQSMKRELDTERLMSILKEFGEFPNKYRTLIWSTILKLPANKSAYVALASKVTRGKFTSSTSKDHPLADKGRASLLAMTMDCLLQWYPLLIQSPFLPNLIFPFLVVFQKDPLLAFELILSILLNYCQKWFEYHPLPPLNVLGIIENILLEADPALLNIFCEHGITTSEYAWPLLQTAMSEVLSGDEWLILWDHLISLQKPSLLLMCVVAYNIYSRENIISLIKSRSGDIETFYSTQSHIRAKDLLKIARRLDQEIPERVHPNRYLRDKLLQLNHIGPYPSFIKKEYPKFLAENLSIADLRKLKIQEQHLQECNRKIVERADRKRLCTETKAFARQIHETRLNGI</sequence>
<dbReference type="EMBL" id="GL438939">
    <property type="protein sequence ID" value="EFN68061.1"/>
    <property type="molecule type" value="Genomic_DNA"/>
</dbReference>
<keyword evidence="3" id="KW-0963">Cytoplasm</keyword>
<dbReference type="InterPro" id="IPR036322">
    <property type="entry name" value="WD40_repeat_dom_sf"/>
</dbReference>
<keyword evidence="11" id="KW-1185">Reference proteome</keyword>
<dbReference type="GO" id="GO:0005813">
    <property type="term" value="C:centrosome"/>
    <property type="evidence" value="ECO:0007669"/>
    <property type="project" value="UniProtKB-SubCell"/>
</dbReference>
<dbReference type="AlphaFoldDB" id="E2AET4"/>
<keyword evidence="5" id="KW-0677">Repeat</keyword>
<evidence type="ECO:0000256" key="7">
    <source>
        <dbReference type="ARBA" id="ARBA00023212"/>
    </source>
</evidence>
<dbReference type="SUPFAM" id="SSF50978">
    <property type="entry name" value="WD40 repeat-like"/>
    <property type="match status" value="1"/>
</dbReference>
<dbReference type="Gene3D" id="1.10.472.80">
    <property type="entry name" value="Ypt/Rab-GAP domain of gyp1p, domain 3"/>
    <property type="match status" value="1"/>
</dbReference>
<dbReference type="OrthoDB" id="5578278at2759"/>
<dbReference type="Gene3D" id="2.130.10.10">
    <property type="entry name" value="YVTN repeat-like/Quinoprotein amine dehydrogenase"/>
    <property type="match status" value="1"/>
</dbReference>
<dbReference type="PROSITE" id="PS50086">
    <property type="entry name" value="TBC_RABGAP"/>
    <property type="match status" value="1"/>
</dbReference>
<dbReference type="InterPro" id="IPR000195">
    <property type="entry name" value="Rab-GAP-TBC_dom"/>
</dbReference>
<evidence type="ECO:0000256" key="6">
    <source>
        <dbReference type="ARBA" id="ARBA00023054"/>
    </source>
</evidence>
<dbReference type="STRING" id="104421.E2AET4"/>
<gene>
    <name evidence="10" type="ORF">EAG_05259</name>
</gene>
<dbReference type="GO" id="GO:0005929">
    <property type="term" value="C:cilium"/>
    <property type="evidence" value="ECO:0007669"/>
    <property type="project" value="UniProtKB-SubCell"/>
</dbReference>